<dbReference type="HOGENOM" id="CLU_3343045_0_0_6"/>
<evidence type="ECO:0000313" key="1">
    <source>
        <dbReference type="EMBL" id="ACR67930.1"/>
    </source>
</evidence>
<reference evidence="2" key="1">
    <citation type="submission" date="2009-03" db="EMBL/GenBank/DDBJ databases">
        <title>Complete genome sequence of Edwardsiella ictaluri 93-146.</title>
        <authorList>
            <person name="Williams M.L."/>
            <person name="Gillaspy A.F."/>
            <person name="Dyer D.W."/>
            <person name="Thune R.L."/>
            <person name="Waldbieser G.C."/>
            <person name="Schuster S.C."/>
            <person name="Gipson J."/>
            <person name="Zaitshik J."/>
            <person name="Landry C."/>
            <person name="Lawrence M.L."/>
        </authorList>
    </citation>
    <scope>NUCLEOTIDE SEQUENCE [LARGE SCALE GENOMIC DNA]</scope>
    <source>
        <strain evidence="2">93-146</strain>
    </source>
</reference>
<organism evidence="1 2">
    <name type="scientific">Edwardsiella ictaluri (strain 93-146)</name>
    <dbReference type="NCBI Taxonomy" id="634503"/>
    <lineage>
        <taxon>Bacteria</taxon>
        <taxon>Pseudomonadati</taxon>
        <taxon>Pseudomonadota</taxon>
        <taxon>Gammaproteobacteria</taxon>
        <taxon>Enterobacterales</taxon>
        <taxon>Hafniaceae</taxon>
        <taxon>Edwardsiella</taxon>
    </lineage>
</organism>
<accession>C5B7Q3</accession>
<dbReference type="Proteomes" id="UP000001485">
    <property type="component" value="Chromosome"/>
</dbReference>
<sequence length="37" mass="4069">MFLSKGAFHRPAIVDRWFFLFSVGCGGKTGYSVAALM</sequence>
<protein>
    <submittedName>
        <fullName evidence="1">Uncharacterized protein</fullName>
    </submittedName>
</protein>
<name>C5B7Q3_EDWI9</name>
<gene>
    <name evidence="1" type="ordered locus">NT01EI_0709</name>
</gene>
<dbReference type="AlphaFoldDB" id="C5B7Q3"/>
<dbReference type="EMBL" id="CP001600">
    <property type="protein sequence ID" value="ACR67930.1"/>
    <property type="molecule type" value="Genomic_DNA"/>
</dbReference>
<dbReference type="KEGG" id="eic:NT01EI_0709"/>
<proteinExistence type="predicted"/>
<reference evidence="1 2" key="2">
    <citation type="journal article" date="2012" name="J. Bacteriol.">
        <title>Genome Sequence of Edwardsiella ictaluri 93-146, a Strain Associated with a Natural Channel Catfish Outbreak of Enteric Septicemia of Catfish.</title>
        <authorList>
            <person name="Williams M.L."/>
            <person name="Gillaspy A.F."/>
            <person name="Dyer D.W."/>
            <person name="Thune R.L."/>
            <person name="Waldbieser G.C."/>
            <person name="Schuster S.C."/>
            <person name="Gipson J."/>
            <person name="Zaitshik J."/>
            <person name="Landry C."/>
            <person name="Banes M.M."/>
            <person name="Lawrence M.L."/>
        </authorList>
    </citation>
    <scope>NUCLEOTIDE SEQUENCE [LARGE SCALE GENOMIC DNA]</scope>
    <source>
        <strain evidence="1 2">93-146</strain>
    </source>
</reference>
<evidence type="ECO:0000313" key="2">
    <source>
        <dbReference type="Proteomes" id="UP000001485"/>
    </source>
</evidence>